<proteinExistence type="predicted"/>
<accession>A0ABQ7I242</accession>
<evidence type="ECO:0000313" key="1">
    <source>
        <dbReference type="EMBL" id="KAF7684485.1"/>
    </source>
</evidence>
<dbReference type="Proteomes" id="UP001516464">
    <property type="component" value="Unassembled WGS sequence"/>
</dbReference>
<keyword evidence="2" id="KW-1185">Reference proteome</keyword>
<organism evidence="1 2">
    <name type="scientific">Astathelohania contejeani</name>
    <dbReference type="NCBI Taxonomy" id="164912"/>
    <lineage>
        <taxon>Eukaryota</taxon>
        <taxon>Fungi</taxon>
        <taxon>Fungi incertae sedis</taxon>
        <taxon>Microsporidia</taxon>
        <taxon>Astathelohaniidae</taxon>
        <taxon>Astathelohania</taxon>
    </lineage>
</organism>
<gene>
    <name evidence="1" type="ORF">TCON_0305</name>
</gene>
<protein>
    <submittedName>
        <fullName evidence="1">Uncharacterized protein</fullName>
    </submittedName>
</protein>
<dbReference type="EMBL" id="SBIQ01000011">
    <property type="protein sequence ID" value="KAF7684485.1"/>
    <property type="molecule type" value="Genomic_DNA"/>
</dbReference>
<comment type="caution">
    <text evidence="1">The sequence shown here is derived from an EMBL/GenBank/DDBJ whole genome shotgun (WGS) entry which is preliminary data.</text>
</comment>
<reference evidence="1 2" key="1">
    <citation type="submission" date="2019-01" db="EMBL/GenBank/DDBJ databases">
        <title>Genomes sequencing and comparative genomics of infectious freshwater microsporidia, Cucumispora dikerogammari and Thelohania contejeani.</title>
        <authorList>
            <person name="Cormier A."/>
            <person name="Giraud I."/>
            <person name="Wattier R."/>
            <person name="Teixeira M."/>
            <person name="Grandjean F."/>
            <person name="Rigaud T."/>
            <person name="Cordaux R."/>
        </authorList>
    </citation>
    <scope>NUCLEOTIDE SEQUENCE [LARGE SCALE GENOMIC DNA]</scope>
    <source>
        <strain evidence="1">T1</strain>
        <tissue evidence="1">Spores</tissue>
    </source>
</reference>
<sequence length="100" mass="11304">MKHICLAGKAQADWFYQGITYLIFKGNPSKGLDFRLITCISNLYKLTTKCVTQVMQLEVMHRVLLADNQLGTVTRVQGAKEQPMLNLSLNKEHGHLLKST</sequence>
<evidence type="ECO:0000313" key="2">
    <source>
        <dbReference type="Proteomes" id="UP001516464"/>
    </source>
</evidence>
<name>A0ABQ7I242_9MICR</name>